<feature type="transmembrane region" description="Helical" evidence="2">
    <location>
        <begin position="100"/>
        <end position="120"/>
    </location>
</feature>
<proteinExistence type="predicted"/>
<dbReference type="OrthoDB" id="264675at2759"/>
<keyword evidence="2" id="KW-0812">Transmembrane</keyword>
<evidence type="ECO:0000313" key="3">
    <source>
        <dbReference type="EMBL" id="RNE96701.1"/>
    </source>
</evidence>
<evidence type="ECO:0000313" key="4">
    <source>
        <dbReference type="Proteomes" id="UP000283634"/>
    </source>
</evidence>
<sequence length="169" mass="18698">MTQRTPSSAAAEAEKKTDAAQTATLTPRCGWRGVLHAVKRTLTTSARSRWSCTDIIDAREYARAHRRRFQRTNDVFHSAGKSGRTPSYEAITLHYKGFEWSYMLLPASLALLIVVLIALVDGRCHKVKGLGEMKTFEQRADFLYSMRSEGASGEGADACAPLGREGTRC</sequence>
<dbReference type="Proteomes" id="UP000283634">
    <property type="component" value="Unassembled WGS sequence"/>
</dbReference>
<protein>
    <submittedName>
        <fullName evidence="3">Uncharacterized protein</fullName>
    </submittedName>
</protein>
<keyword evidence="4" id="KW-1185">Reference proteome</keyword>
<name>A0A3R7LZQ9_TRYRA</name>
<dbReference type="EMBL" id="MKGL01000652">
    <property type="protein sequence ID" value="RNE96701.1"/>
    <property type="molecule type" value="Genomic_DNA"/>
</dbReference>
<dbReference type="AlphaFoldDB" id="A0A3R7LZQ9"/>
<dbReference type="RefSeq" id="XP_029233788.1">
    <property type="nucleotide sequence ID" value="XM_029386338.1"/>
</dbReference>
<gene>
    <name evidence="3" type="ORF">TraAM80_09670</name>
</gene>
<accession>A0A3R7LZQ9</accession>
<organism evidence="3 4">
    <name type="scientific">Trypanosoma rangeli</name>
    <dbReference type="NCBI Taxonomy" id="5698"/>
    <lineage>
        <taxon>Eukaryota</taxon>
        <taxon>Discoba</taxon>
        <taxon>Euglenozoa</taxon>
        <taxon>Kinetoplastea</taxon>
        <taxon>Metakinetoplastina</taxon>
        <taxon>Trypanosomatida</taxon>
        <taxon>Trypanosomatidae</taxon>
        <taxon>Trypanosoma</taxon>
        <taxon>Herpetosoma</taxon>
    </lineage>
</organism>
<reference evidence="3 4" key="1">
    <citation type="journal article" date="2018" name="BMC Genomics">
        <title>Genomic comparison of Trypanosoma conorhini and Trypanosoma rangeli to Trypanosoma cruzi strains of high and low virulence.</title>
        <authorList>
            <person name="Bradwell K.R."/>
            <person name="Koparde V.N."/>
            <person name="Matveyev A.V."/>
            <person name="Serrano M.G."/>
            <person name="Alves J.M."/>
            <person name="Parikh H."/>
            <person name="Huang B."/>
            <person name="Lee V."/>
            <person name="Espinosa-Alvarez O."/>
            <person name="Ortiz P.A."/>
            <person name="Costa-Martins A.G."/>
            <person name="Teixeira M.M."/>
            <person name="Buck G.A."/>
        </authorList>
    </citation>
    <scope>NUCLEOTIDE SEQUENCE [LARGE SCALE GENOMIC DNA]</scope>
    <source>
        <strain evidence="3 4">AM80</strain>
    </source>
</reference>
<comment type="caution">
    <text evidence="3">The sequence shown here is derived from an EMBL/GenBank/DDBJ whole genome shotgun (WGS) entry which is preliminary data.</text>
</comment>
<dbReference type="OMA" id="CAPLGRE"/>
<evidence type="ECO:0000256" key="2">
    <source>
        <dbReference type="SAM" id="Phobius"/>
    </source>
</evidence>
<keyword evidence="2" id="KW-0472">Membrane</keyword>
<keyword evidence="2" id="KW-1133">Transmembrane helix</keyword>
<feature type="region of interest" description="Disordered" evidence="1">
    <location>
        <begin position="1"/>
        <end position="21"/>
    </location>
</feature>
<dbReference type="GeneID" id="40333603"/>
<evidence type="ECO:0000256" key="1">
    <source>
        <dbReference type="SAM" id="MobiDB-lite"/>
    </source>
</evidence>